<dbReference type="Pfam" id="PF05450">
    <property type="entry name" value="Nicastrin"/>
    <property type="match status" value="1"/>
</dbReference>
<evidence type="ECO:0000256" key="9">
    <source>
        <dbReference type="ARBA" id="ARBA00023180"/>
    </source>
</evidence>
<accession>A0AAD9DC28</accession>
<dbReference type="GO" id="GO:0005886">
    <property type="term" value="C:plasma membrane"/>
    <property type="evidence" value="ECO:0007669"/>
    <property type="project" value="TreeGrafter"/>
</dbReference>
<evidence type="ECO:0000256" key="6">
    <source>
        <dbReference type="ARBA" id="ARBA00022976"/>
    </source>
</evidence>
<dbReference type="InterPro" id="IPR041084">
    <property type="entry name" value="Ncstrn_small"/>
</dbReference>
<keyword evidence="13" id="KW-1185">Reference proteome</keyword>
<dbReference type="EMBL" id="JATAAI010000012">
    <property type="protein sequence ID" value="KAK1741882.1"/>
    <property type="molecule type" value="Genomic_DNA"/>
</dbReference>
<dbReference type="PANTHER" id="PTHR21092">
    <property type="entry name" value="NICASTRIN"/>
    <property type="match status" value="1"/>
</dbReference>
<comment type="similarity">
    <text evidence="2">Belongs to the nicastrin family.</text>
</comment>
<dbReference type="GO" id="GO:0007219">
    <property type="term" value="P:Notch signaling pathway"/>
    <property type="evidence" value="ECO:0007669"/>
    <property type="project" value="UniProtKB-KW"/>
</dbReference>
<keyword evidence="6" id="KW-0914">Notch signaling pathway</keyword>
<evidence type="ECO:0000313" key="13">
    <source>
        <dbReference type="Proteomes" id="UP001224775"/>
    </source>
</evidence>
<dbReference type="Pfam" id="PF18266">
    <property type="entry name" value="Ncstrn_small"/>
    <property type="match status" value="1"/>
</dbReference>
<evidence type="ECO:0000256" key="4">
    <source>
        <dbReference type="ARBA" id="ARBA00022692"/>
    </source>
</evidence>
<evidence type="ECO:0000256" key="10">
    <source>
        <dbReference type="SAM" id="Phobius"/>
    </source>
</evidence>
<keyword evidence="8 10" id="KW-0472">Membrane</keyword>
<evidence type="ECO:0000256" key="1">
    <source>
        <dbReference type="ARBA" id="ARBA00004479"/>
    </source>
</evidence>
<keyword evidence="7 10" id="KW-1133">Transmembrane helix</keyword>
<comment type="caution">
    <text evidence="12">The sequence shown here is derived from an EMBL/GenBank/DDBJ whole genome shotgun (WGS) entry which is preliminary data.</text>
</comment>
<proteinExistence type="inferred from homology"/>
<gene>
    <name evidence="12" type="ORF">QTG54_007455</name>
</gene>
<dbReference type="Gene3D" id="3.40.630.10">
    <property type="entry name" value="Zn peptidases"/>
    <property type="match status" value="1"/>
</dbReference>
<dbReference type="GO" id="GO:0016485">
    <property type="term" value="P:protein processing"/>
    <property type="evidence" value="ECO:0007669"/>
    <property type="project" value="InterPro"/>
</dbReference>
<dbReference type="AlphaFoldDB" id="A0AAD9DC28"/>
<evidence type="ECO:0000259" key="11">
    <source>
        <dbReference type="Pfam" id="PF18266"/>
    </source>
</evidence>
<keyword evidence="4 10" id="KW-0812">Transmembrane</keyword>
<keyword evidence="9" id="KW-0325">Glycoprotein</keyword>
<evidence type="ECO:0000313" key="12">
    <source>
        <dbReference type="EMBL" id="KAK1741882.1"/>
    </source>
</evidence>
<evidence type="ECO:0000256" key="7">
    <source>
        <dbReference type="ARBA" id="ARBA00022989"/>
    </source>
</evidence>
<evidence type="ECO:0000256" key="5">
    <source>
        <dbReference type="ARBA" id="ARBA00022729"/>
    </source>
</evidence>
<dbReference type="SUPFAM" id="SSF53187">
    <property type="entry name" value="Zn-dependent exopeptidases"/>
    <property type="match status" value="1"/>
</dbReference>
<dbReference type="Proteomes" id="UP001224775">
    <property type="component" value="Unassembled WGS sequence"/>
</dbReference>
<protein>
    <recommendedName>
        <fullName evidence="3">Nicastrin</fullName>
    </recommendedName>
</protein>
<feature type="domain" description="Nicastrin small lobe" evidence="11">
    <location>
        <begin position="21"/>
        <end position="215"/>
    </location>
</feature>
<sequence>MSAATTLNEPFNNLEKLPHSPCVTLYHRNGRVGCGTLERGVMTGRLLHWSAVVSNGSNESNAQSSLPPYVAVLDEADYTSQTIEMLQTFSSNFVAGDEYGPVTDGGGPLRGVLVLSTDPSNVDGVTFPSPEPLTPQGDGTPMEYLSVGSSYEWNVNNNGDGLTFADMSGVPTVYVADSQTAAYLRNVASEQANSISSDLTTAVYPSVLSEFNYYMGPSETTDGTKVTSQQCLEWKDLDGNWSPKCLPLGGNSIWAVAGTPVPLGYTDDENANDNNQDRPTVILSASIDSTSMFHELSPGANTAASNILSLLLAAELLGSSIKDEVLDQLYSRITFAFFQGESHGFIGSRLFVKDVIGGFECQAGNEGIPSVLKRKDEASTVRACLNPLRTDLTFQNLGDIRGMIAVDQVGNLGGGKNLYVQGGTENGFDAFLSEVMIELSANGEYTAQASSASNNNEDGTASLPPSPVSSLVKLSASGAGGVVLTGYDDAFVANSLYHSHLDSVSMSQSIDKDAIAASATLLARSAVAAAYQNENNEVDAATAAAYALNLLPNAVSSSSTTFENIYNCLFSDGNCDAFVKYASVESANDAIHTGFNLGIGQPLGKPPNFYVSVYNHENGQGFVAASGFKYGAMDSSAEDKEDYVKDYGDNENDAILLRPSLLEMSLNGLLNDFLGRGSFVDSNDGTAPDLVDCSSSNDCSSVSYCSSSDSSELATISTCAGGKCICGSRAHYHPAVDEAISPVANEAPGWFTIDENDQGVSAMITEPSWSSFVGVRAYNDAGTGVGIYASISGALFTSICIFVVYRLKKGLVKEKVY</sequence>
<evidence type="ECO:0000256" key="8">
    <source>
        <dbReference type="ARBA" id="ARBA00023136"/>
    </source>
</evidence>
<dbReference type="InterPro" id="IPR008710">
    <property type="entry name" value="Nicastrin"/>
</dbReference>
<name>A0AAD9DC28_9STRA</name>
<evidence type="ECO:0000256" key="2">
    <source>
        <dbReference type="ARBA" id="ARBA00007717"/>
    </source>
</evidence>
<feature type="transmembrane region" description="Helical" evidence="10">
    <location>
        <begin position="785"/>
        <end position="805"/>
    </location>
</feature>
<dbReference type="PANTHER" id="PTHR21092:SF0">
    <property type="entry name" value="NICASTRIN"/>
    <property type="match status" value="1"/>
</dbReference>
<evidence type="ECO:0000256" key="3">
    <source>
        <dbReference type="ARBA" id="ARBA00015303"/>
    </source>
</evidence>
<keyword evidence="5" id="KW-0732">Signal</keyword>
<comment type="subcellular location">
    <subcellularLocation>
        <location evidence="1">Membrane</location>
        <topology evidence="1">Single-pass type I membrane protein</topology>
    </subcellularLocation>
</comment>
<organism evidence="12 13">
    <name type="scientific">Skeletonema marinoi</name>
    <dbReference type="NCBI Taxonomy" id="267567"/>
    <lineage>
        <taxon>Eukaryota</taxon>
        <taxon>Sar</taxon>
        <taxon>Stramenopiles</taxon>
        <taxon>Ochrophyta</taxon>
        <taxon>Bacillariophyta</taxon>
        <taxon>Coscinodiscophyceae</taxon>
        <taxon>Thalassiosirophycidae</taxon>
        <taxon>Thalassiosirales</taxon>
        <taxon>Skeletonemataceae</taxon>
        <taxon>Skeletonema</taxon>
        <taxon>Skeletonema marinoi-dohrnii complex</taxon>
    </lineage>
</organism>
<reference evidence="12" key="1">
    <citation type="submission" date="2023-06" db="EMBL/GenBank/DDBJ databases">
        <title>Survivors Of The Sea: Transcriptome response of Skeletonema marinoi to long-term dormancy.</title>
        <authorList>
            <person name="Pinder M.I.M."/>
            <person name="Kourtchenko O."/>
            <person name="Robertson E.K."/>
            <person name="Larsson T."/>
            <person name="Maumus F."/>
            <person name="Osuna-Cruz C.M."/>
            <person name="Vancaester E."/>
            <person name="Stenow R."/>
            <person name="Vandepoele K."/>
            <person name="Ploug H."/>
            <person name="Bruchert V."/>
            <person name="Godhe A."/>
            <person name="Topel M."/>
        </authorList>
    </citation>
    <scope>NUCLEOTIDE SEQUENCE</scope>
    <source>
        <strain evidence="12">R05AC</strain>
    </source>
</reference>